<reference evidence="4" key="1">
    <citation type="submission" date="2010-07" db="EMBL/GenBank/DDBJ databases">
        <title>The genome sequence of Gaeumannomyces graminis var. tritici strain R3-111a-1.</title>
        <authorList>
            <consortium name="The Broad Institute Genome Sequencing Platform"/>
            <person name="Ma L.-J."/>
            <person name="Dead R."/>
            <person name="Young S."/>
            <person name="Zeng Q."/>
            <person name="Koehrsen M."/>
            <person name="Alvarado L."/>
            <person name="Berlin A."/>
            <person name="Chapman S.B."/>
            <person name="Chen Z."/>
            <person name="Freedman E."/>
            <person name="Gellesch M."/>
            <person name="Goldberg J."/>
            <person name="Griggs A."/>
            <person name="Gujja S."/>
            <person name="Heilman E.R."/>
            <person name="Heiman D."/>
            <person name="Hepburn T."/>
            <person name="Howarth C."/>
            <person name="Jen D."/>
            <person name="Larson L."/>
            <person name="Mehta T."/>
            <person name="Neiman D."/>
            <person name="Pearson M."/>
            <person name="Roberts A."/>
            <person name="Saif S."/>
            <person name="Shea T."/>
            <person name="Shenoy N."/>
            <person name="Sisk P."/>
            <person name="Stolte C."/>
            <person name="Sykes S."/>
            <person name="Walk T."/>
            <person name="White J."/>
            <person name="Yandava C."/>
            <person name="Haas B."/>
            <person name="Nusbaum C."/>
            <person name="Birren B."/>
        </authorList>
    </citation>
    <scope>NUCLEOTIDE SEQUENCE [LARGE SCALE GENOMIC DNA]</scope>
    <source>
        <strain evidence="4">R3-111a-1</strain>
    </source>
</reference>
<dbReference type="GeneID" id="20351262"/>
<gene>
    <name evidence="3" type="primary">20351262</name>
    <name evidence="2" type="ORF">GGTG_10804</name>
</gene>
<dbReference type="EMBL" id="GL385400">
    <property type="protein sequence ID" value="EJT71547.1"/>
    <property type="molecule type" value="Genomic_DNA"/>
</dbReference>
<dbReference type="FunCoup" id="J3PBD1">
    <property type="interactions" value="43"/>
</dbReference>
<dbReference type="EnsemblFungi" id="EJT71547">
    <property type="protein sequence ID" value="EJT71547"/>
    <property type="gene ID" value="GGTG_10804"/>
</dbReference>
<evidence type="ECO:0000256" key="1">
    <source>
        <dbReference type="SAM" id="MobiDB-lite"/>
    </source>
</evidence>
<dbReference type="Pfam" id="PF05238">
    <property type="entry name" value="CENP-N"/>
    <property type="match status" value="1"/>
</dbReference>
<dbReference type="Proteomes" id="UP000006039">
    <property type="component" value="Unassembled WGS sequence"/>
</dbReference>
<feature type="region of interest" description="Disordered" evidence="1">
    <location>
        <begin position="127"/>
        <end position="191"/>
    </location>
</feature>
<dbReference type="STRING" id="644352.J3PBD1"/>
<feature type="region of interest" description="Disordered" evidence="1">
    <location>
        <begin position="454"/>
        <end position="509"/>
    </location>
</feature>
<reference evidence="3" key="4">
    <citation type="journal article" date="2015" name="G3 (Bethesda)">
        <title>Genome sequences of three phytopathogenic species of the Magnaporthaceae family of fungi.</title>
        <authorList>
            <person name="Okagaki L.H."/>
            <person name="Nunes C.C."/>
            <person name="Sailsbery J."/>
            <person name="Clay B."/>
            <person name="Brown D."/>
            <person name="John T."/>
            <person name="Oh Y."/>
            <person name="Young N."/>
            <person name="Fitzgerald M."/>
            <person name="Haas B.J."/>
            <person name="Zeng Q."/>
            <person name="Young S."/>
            <person name="Adiconis X."/>
            <person name="Fan L."/>
            <person name="Levin J.Z."/>
            <person name="Mitchell T.K."/>
            <person name="Okubara P.A."/>
            <person name="Farman M.L."/>
            <person name="Kohn L.M."/>
            <person name="Birren B."/>
            <person name="Ma L.-J."/>
            <person name="Dean R.A."/>
        </authorList>
    </citation>
    <scope>NUCLEOTIDE SEQUENCE</scope>
    <source>
        <strain evidence="3">R3-111a-1</strain>
    </source>
</reference>
<dbReference type="RefSeq" id="XP_009226944.1">
    <property type="nucleotide sequence ID" value="XM_009228680.1"/>
</dbReference>
<feature type="compositionally biased region" description="Polar residues" evidence="1">
    <location>
        <begin position="18"/>
        <end position="39"/>
    </location>
</feature>
<feature type="compositionally biased region" description="Basic residues" evidence="1">
    <location>
        <begin position="136"/>
        <end position="149"/>
    </location>
</feature>
<feature type="compositionally biased region" description="Gly residues" evidence="1">
    <location>
        <begin position="459"/>
        <end position="472"/>
    </location>
</feature>
<name>J3PBD1_GAET3</name>
<accession>J3PBD1</accession>
<feature type="compositionally biased region" description="Basic residues" evidence="1">
    <location>
        <begin position="339"/>
        <end position="349"/>
    </location>
</feature>
<dbReference type="OrthoDB" id="6585699at2759"/>
<feature type="compositionally biased region" description="Acidic residues" evidence="1">
    <location>
        <begin position="166"/>
        <end position="184"/>
    </location>
</feature>
<dbReference type="HOGENOM" id="CLU_031572_0_0_1"/>
<evidence type="ECO:0008006" key="5">
    <source>
        <dbReference type="Google" id="ProtNLM"/>
    </source>
</evidence>
<dbReference type="eggNOG" id="ENOG502QVRZ">
    <property type="taxonomic scope" value="Eukaryota"/>
</dbReference>
<reference evidence="2" key="3">
    <citation type="submission" date="2010-09" db="EMBL/GenBank/DDBJ databases">
        <title>Annotation of Gaeumannomyces graminis var. tritici R3-111a-1.</title>
        <authorList>
            <consortium name="The Broad Institute Genome Sequencing Platform"/>
            <person name="Ma L.-J."/>
            <person name="Dead R."/>
            <person name="Young S.K."/>
            <person name="Zeng Q."/>
            <person name="Gargeya S."/>
            <person name="Fitzgerald M."/>
            <person name="Haas B."/>
            <person name="Abouelleil A."/>
            <person name="Alvarado L."/>
            <person name="Arachchi H.M."/>
            <person name="Berlin A."/>
            <person name="Brown A."/>
            <person name="Chapman S.B."/>
            <person name="Chen Z."/>
            <person name="Dunbar C."/>
            <person name="Freedman E."/>
            <person name="Gearin G."/>
            <person name="Gellesch M."/>
            <person name="Goldberg J."/>
            <person name="Griggs A."/>
            <person name="Gujja S."/>
            <person name="Heiman D."/>
            <person name="Howarth C."/>
            <person name="Larson L."/>
            <person name="Lui A."/>
            <person name="MacDonald P.J.P."/>
            <person name="Mehta T."/>
            <person name="Montmayeur A."/>
            <person name="Murphy C."/>
            <person name="Neiman D."/>
            <person name="Pearson M."/>
            <person name="Priest M."/>
            <person name="Roberts A."/>
            <person name="Saif S."/>
            <person name="Shea T."/>
            <person name="Shenoy N."/>
            <person name="Sisk P."/>
            <person name="Stolte C."/>
            <person name="Sykes S."/>
            <person name="Yandava C."/>
            <person name="Wortman J."/>
            <person name="Nusbaum C."/>
            <person name="Birren B."/>
        </authorList>
    </citation>
    <scope>NUCLEOTIDE SEQUENCE</scope>
    <source>
        <strain evidence="2">R3-111a-1</strain>
    </source>
</reference>
<evidence type="ECO:0000313" key="3">
    <source>
        <dbReference type="EnsemblFungi" id="EJT71547"/>
    </source>
</evidence>
<dbReference type="AlphaFoldDB" id="J3PBD1"/>
<evidence type="ECO:0000313" key="2">
    <source>
        <dbReference type="EMBL" id="EJT71547.1"/>
    </source>
</evidence>
<dbReference type="Gene3D" id="3.10.20.720">
    <property type="match status" value="1"/>
</dbReference>
<reference evidence="2" key="2">
    <citation type="submission" date="2010-07" db="EMBL/GenBank/DDBJ databases">
        <authorList>
            <consortium name="The Broad Institute Genome Sequencing Platform"/>
            <consortium name="Broad Institute Genome Sequencing Center for Infectious Disease"/>
            <person name="Ma L.-J."/>
            <person name="Dead R."/>
            <person name="Young S."/>
            <person name="Zeng Q."/>
            <person name="Koehrsen M."/>
            <person name="Alvarado L."/>
            <person name="Berlin A."/>
            <person name="Chapman S.B."/>
            <person name="Chen Z."/>
            <person name="Freedman E."/>
            <person name="Gellesch M."/>
            <person name="Goldberg J."/>
            <person name="Griggs A."/>
            <person name="Gujja S."/>
            <person name="Heilman E.R."/>
            <person name="Heiman D."/>
            <person name="Hepburn T."/>
            <person name="Howarth C."/>
            <person name="Jen D."/>
            <person name="Larson L."/>
            <person name="Mehta T."/>
            <person name="Neiman D."/>
            <person name="Pearson M."/>
            <person name="Roberts A."/>
            <person name="Saif S."/>
            <person name="Shea T."/>
            <person name="Shenoy N."/>
            <person name="Sisk P."/>
            <person name="Stolte C."/>
            <person name="Sykes S."/>
            <person name="Walk T."/>
            <person name="White J."/>
            <person name="Yandava C."/>
            <person name="Haas B."/>
            <person name="Nusbaum C."/>
            <person name="Birren B."/>
        </authorList>
    </citation>
    <scope>NUCLEOTIDE SEQUENCE</scope>
    <source>
        <strain evidence="2">R3-111a-1</strain>
    </source>
</reference>
<feature type="region of interest" description="Disordered" evidence="1">
    <location>
        <begin position="609"/>
        <end position="649"/>
    </location>
</feature>
<feature type="region of interest" description="Disordered" evidence="1">
    <location>
        <begin position="1"/>
        <end position="50"/>
    </location>
</feature>
<dbReference type="GO" id="GO:0034080">
    <property type="term" value="P:CENP-A containing chromatin assembly"/>
    <property type="evidence" value="ECO:0007669"/>
    <property type="project" value="InterPro"/>
</dbReference>
<evidence type="ECO:0000313" key="4">
    <source>
        <dbReference type="Proteomes" id="UP000006039"/>
    </source>
</evidence>
<feature type="compositionally biased region" description="Low complexity" evidence="1">
    <location>
        <begin position="586"/>
        <end position="596"/>
    </location>
</feature>
<dbReference type="InterPro" id="IPR007902">
    <property type="entry name" value="Chl4/mis15/CENP-N"/>
</dbReference>
<feature type="region of interest" description="Disordered" evidence="1">
    <location>
        <begin position="562"/>
        <end position="596"/>
    </location>
</feature>
<reference evidence="3" key="5">
    <citation type="submission" date="2018-04" db="UniProtKB">
        <authorList>
            <consortium name="EnsemblFungi"/>
        </authorList>
    </citation>
    <scope>IDENTIFICATION</scope>
    <source>
        <strain evidence="3">R3-111a-1</strain>
    </source>
</reference>
<organism evidence="2">
    <name type="scientific">Gaeumannomyces tritici (strain R3-111a-1)</name>
    <name type="common">Wheat and barley take-all root rot fungus</name>
    <name type="synonym">Gaeumannomyces graminis var. tritici</name>
    <dbReference type="NCBI Taxonomy" id="644352"/>
    <lineage>
        <taxon>Eukaryota</taxon>
        <taxon>Fungi</taxon>
        <taxon>Dikarya</taxon>
        <taxon>Ascomycota</taxon>
        <taxon>Pezizomycotina</taxon>
        <taxon>Sordariomycetes</taxon>
        <taxon>Sordariomycetidae</taxon>
        <taxon>Magnaporthales</taxon>
        <taxon>Magnaporthaceae</taxon>
        <taxon>Gaeumannomyces</taxon>
    </lineage>
</organism>
<proteinExistence type="predicted"/>
<protein>
    <recommendedName>
        <fullName evidence="5">CHL4 family chromosome segregation protein</fullName>
    </recommendedName>
</protein>
<feature type="region of interest" description="Disordered" evidence="1">
    <location>
        <begin position="336"/>
        <end position="371"/>
    </location>
</feature>
<dbReference type="VEuPathDB" id="FungiDB:GGTG_10804"/>
<keyword evidence="4" id="KW-1185">Reference proteome</keyword>
<sequence>MQPKRKAERARAQIQLPAKNTLSAGRDASSQEQPETANPGTAAGLGSIPHRPCIHAPAPRISKPCERWPDRTPNDMAAHVSIPTTARLPGSLRLEPSHPVVAKLIGRLSRASLLALAVHWLNDTDDPLLSAPYLRPPRRRTGRFRRKSGRSSDGSGGGSADANEIVLDDSDEQNDGDDDDDDEGSMYPASRTIDDLREVYAQLQAGNTRGSRRELADRILEGDWRRGLTLHQLAMADLQYLHDHPLSQRWSAFRVVSLKLRPENPAQENDYEPLLEVDGASLLIPRIHPPSFLRSLQGLLPPDVKTHCAFERHRDLPVLLLRIFIFDTPYATELAAGGRGRRGKRKRRRGGGDGDDDSQANAGGDATMPPSNFDTARTVYVAFPDASAHIYVSAATTTSASTMTASSASAGGGDAKSLRSLVVEGIPKALSRPGERYALRPTSLSTRNMAELVDRRGGGRGGSGSAGGGWGSAYGDEKVRESPLDSALPTPPLSSAVSEDEGGDGVSKGGAARIKLRGAAAALSAEERAAKRRRLVARARFGTSSLVGDGLGVERVDVAIEDTFPQPSSTAAAGAEAGRRPRNAGRGRQAGGRRSTLDAALEREAALLVESDSNDDDDGGGGGEEQAAGEGDNSTAAQPPSKSGWRPGVKLTFRGSHVFAGIRQLVEAGAIDGERMPGWMTGEEGVTIGAVRHGRIRGHKGSGL</sequence>
<dbReference type="GO" id="GO:0007059">
    <property type="term" value="P:chromosome segregation"/>
    <property type="evidence" value="ECO:0007669"/>
    <property type="project" value="InterPro"/>
</dbReference>